<comment type="caution">
    <text evidence="2">The sequence shown here is derived from an EMBL/GenBank/DDBJ whole genome shotgun (WGS) entry which is preliminary data.</text>
</comment>
<dbReference type="PANTHER" id="PTHR43265:SF1">
    <property type="entry name" value="ESTERASE ESTD"/>
    <property type="match status" value="1"/>
</dbReference>
<dbReference type="RefSeq" id="WP_174496303.1">
    <property type="nucleotide sequence ID" value="NZ_CADDWK010000007.1"/>
</dbReference>
<gene>
    <name evidence="2" type="ORF">HNQ94_000101</name>
</gene>
<dbReference type="Pfam" id="PF12146">
    <property type="entry name" value="Hydrolase_4"/>
    <property type="match status" value="1"/>
</dbReference>
<feature type="domain" description="Serine aminopeptidase S33" evidence="1">
    <location>
        <begin position="53"/>
        <end position="270"/>
    </location>
</feature>
<protein>
    <recommendedName>
        <fullName evidence="1">Serine aminopeptidase S33 domain-containing protein</fullName>
    </recommendedName>
</protein>
<dbReference type="Proteomes" id="UP000581688">
    <property type="component" value="Unassembled WGS sequence"/>
</dbReference>
<name>A0A841PSB1_9BACI</name>
<dbReference type="InterPro" id="IPR029058">
    <property type="entry name" value="AB_hydrolase_fold"/>
</dbReference>
<dbReference type="AlphaFoldDB" id="A0A841PSB1"/>
<dbReference type="InterPro" id="IPR022742">
    <property type="entry name" value="Hydrolase_4"/>
</dbReference>
<accession>A0A841PSB1</accession>
<organism evidence="2 3">
    <name type="scientific">Salirhabdus euzebyi</name>
    <dbReference type="NCBI Taxonomy" id="394506"/>
    <lineage>
        <taxon>Bacteria</taxon>
        <taxon>Bacillati</taxon>
        <taxon>Bacillota</taxon>
        <taxon>Bacilli</taxon>
        <taxon>Bacillales</taxon>
        <taxon>Bacillaceae</taxon>
        <taxon>Salirhabdus</taxon>
    </lineage>
</organism>
<keyword evidence="3" id="KW-1185">Reference proteome</keyword>
<reference evidence="2 3" key="1">
    <citation type="submission" date="2020-08" db="EMBL/GenBank/DDBJ databases">
        <title>Genomic Encyclopedia of Type Strains, Phase IV (KMG-IV): sequencing the most valuable type-strain genomes for metagenomic binning, comparative biology and taxonomic classification.</title>
        <authorList>
            <person name="Goeker M."/>
        </authorList>
    </citation>
    <scope>NUCLEOTIDE SEQUENCE [LARGE SCALE GENOMIC DNA]</scope>
    <source>
        <strain evidence="2 3">DSM 19612</strain>
    </source>
</reference>
<evidence type="ECO:0000313" key="3">
    <source>
        <dbReference type="Proteomes" id="UP000581688"/>
    </source>
</evidence>
<evidence type="ECO:0000313" key="2">
    <source>
        <dbReference type="EMBL" id="MBB6451680.1"/>
    </source>
</evidence>
<sequence length="314" mass="35357">MMKSKEVTIPSAFPLGGTLTIPSDERSSYPAVLIIMGSGKGDRDGNLKKMTFNIYRDLAEFLSSKGFITLRYDKRGTHKSEGNFLATGLTDLIDDAVAGVNFLKNHSQVDKEKVLILGHSEGALIAPAVHEKSPVSGLILLAGAADASKDMLPKQNELAFAEIKATKGFKGWLFRKLNVVEKSKKQNKAIFKKVTESDKDVFRIKGVRVNAKWLRETLAYDVRDYLKEVTVPVLAITGEKDVQVPPEDVKRIAELVNGEAEWHIIPNMNHLFRKYEGQHTMLGLLKEYKTLVNKEMDKDMLEKMDSWLRKYYLL</sequence>
<proteinExistence type="predicted"/>
<evidence type="ECO:0000259" key="1">
    <source>
        <dbReference type="Pfam" id="PF12146"/>
    </source>
</evidence>
<dbReference type="InterPro" id="IPR053145">
    <property type="entry name" value="AB_hydrolase_Est10"/>
</dbReference>
<dbReference type="Gene3D" id="3.40.50.1820">
    <property type="entry name" value="alpha/beta hydrolase"/>
    <property type="match status" value="1"/>
</dbReference>
<dbReference type="EMBL" id="JACHGH010000001">
    <property type="protein sequence ID" value="MBB6451680.1"/>
    <property type="molecule type" value="Genomic_DNA"/>
</dbReference>
<dbReference type="GO" id="GO:0052689">
    <property type="term" value="F:carboxylic ester hydrolase activity"/>
    <property type="evidence" value="ECO:0007669"/>
    <property type="project" value="TreeGrafter"/>
</dbReference>
<dbReference type="SUPFAM" id="SSF53474">
    <property type="entry name" value="alpha/beta-Hydrolases"/>
    <property type="match status" value="1"/>
</dbReference>
<dbReference type="PANTHER" id="PTHR43265">
    <property type="entry name" value="ESTERASE ESTD"/>
    <property type="match status" value="1"/>
</dbReference>